<name>F2JZI5_MARM1</name>
<dbReference type="NCBIfam" id="TIGR02451">
    <property type="entry name" value="anti_sig_ChrR"/>
    <property type="match status" value="1"/>
</dbReference>
<dbReference type="RefSeq" id="WP_013659674.1">
    <property type="nucleotide sequence ID" value="NC_015276.1"/>
</dbReference>
<dbReference type="InterPro" id="IPR014710">
    <property type="entry name" value="RmlC-like_jellyroll"/>
</dbReference>
<dbReference type="InterPro" id="IPR041916">
    <property type="entry name" value="Anti_sigma_zinc_sf"/>
</dbReference>
<dbReference type="InterPro" id="IPR025979">
    <property type="entry name" value="ChrR-like_cupin_dom"/>
</dbReference>
<dbReference type="HOGENOM" id="CLU_090912_0_0_6"/>
<dbReference type="Proteomes" id="UP000001062">
    <property type="component" value="Chromosome"/>
</dbReference>
<evidence type="ECO:0000259" key="1">
    <source>
        <dbReference type="Pfam" id="PF12973"/>
    </source>
</evidence>
<dbReference type="KEGG" id="mme:Marme_0472"/>
<accession>F2JZI5</accession>
<dbReference type="Gene3D" id="2.60.120.10">
    <property type="entry name" value="Jelly Rolls"/>
    <property type="match status" value="1"/>
</dbReference>
<dbReference type="EMBL" id="CP002583">
    <property type="protein sequence ID" value="ADZ89768.1"/>
    <property type="molecule type" value="Genomic_DNA"/>
</dbReference>
<dbReference type="CDD" id="cd20301">
    <property type="entry name" value="cupin_ChrR"/>
    <property type="match status" value="1"/>
</dbReference>
<feature type="domain" description="ChrR-like cupin" evidence="1">
    <location>
        <begin position="125"/>
        <end position="218"/>
    </location>
</feature>
<sequence length="244" mass="27086">MIHYHPSLDLLTEYASGSVTLSKALAVSTHLEHCKHCRDQVRKLEQVGAELFSTPSVPSGVNQLDQLKANLLSKIAIDKQPNNVQVNSASKSTAIEKRHLSAKEHPSLKEQYKVPKSLRQLVPTAYDRLKWMKLSPAVQIATLSNEKDGTQVALTRIKAGAFIPSHTHTGDEYTLVLEGAFSDESGVYKKGDFISRDARHKHKPVVTKDAECICLTITEAPIEFTGWITRLLNPLVRKYHPSAS</sequence>
<evidence type="ECO:0000313" key="3">
    <source>
        <dbReference type="Proteomes" id="UP000001062"/>
    </source>
</evidence>
<dbReference type="Gene3D" id="1.10.10.1320">
    <property type="entry name" value="Anti-sigma factor, zinc-finger domain"/>
    <property type="match status" value="1"/>
</dbReference>
<dbReference type="eggNOG" id="COG3806">
    <property type="taxonomic scope" value="Bacteria"/>
</dbReference>
<dbReference type="Pfam" id="PF12973">
    <property type="entry name" value="Cupin_7"/>
    <property type="match status" value="1"/>
</dbReference>
<dbReference type="STRING" id="717774.Marme_0472"/>
<evidence type="ECO:0000313" key="2">
    <source>
        <dbReference type="EMBL" id="ADZ89768.1"/>
    </source>
</evidence>
<proteinExistence type="predicted"/>
<keyword evidence="3" id="KW-1185">Reference proteome</keyword>
<dbReference type="OrthoDB" id="2988517at2"/>
<organism evidence="2 3">
    <name type="scientific">Marinomonas mediterranea (strain ATCC 700492 / JCM 21426 / NBRC 103028 / MMB-1)</name>
    <dbReference type="NCBI Taxonomy" id="717774"/>
    <lineage>
        <taxon>Bacteria</taxon>
        <taxon>Pseudomonadati</taxon>
        <taxon>Pseudomonadota</taxon>
        <taxon>Gammaproteobacteria</taxon>
        <taxon>Oceanospirillales</taxon>
        <taxon>Oceanospirillaceae</taxon>
        <taxon>Marinomonas</taxon>
    </lineage>
</organism>
<dbReference type="InterPro" id="IPR011051">
    <property type="entry name" value="RmlC_Cupin_sf"/>
</dbReference>
<protein>
    <submittedName>
        <fullName evidence="2">Anti-ECFsigma factor, ChrR</fullName>
    </submittedName>
</protein>
<gene>
    <name evidence="2" type="ordered locus">Marme_0472</name>
</gene>
<dbReference type="PATRIC" id="fig|717774.3.peg.485"/>
<reference evidence="2 3" key="1">
    <citation type="journal article" date="2012" name="Stand. Genomic Sci.">
        <title>Complete genome sequence of the melanogenic marine bacterium Marinomonas mediterranea type strain (MMB-1(T)).</title>
        <authorList>
            <person name="Lucas-Elio P."/>
            <person name="Goodwin L."/>
            <person name="Woyke T."/>
            <person name="Pitluck S."/>
            <person name="Nolan M."/>
            <person name="Kyrpides N.C."/>
            <person name="Detter J.C."/>
            <person name="Copeland A."/>
            <person name="Teshima H."/>
            <person name="Bruce D."/>
            <person name="Detter C."/>
            <person name="Tapia R."/>
            <person name="Han S."/>
            <person name="Land M.L."/>
            <person name="Ivanova N."/>
            <person name="Mikhailova N."/>
            <person name="Johnston A.W."/>
            <person name="Sanchez-Amat A."/>
        </authorList>
    </citation>
    <scope>NUCLEOTIDE SEQUENCE [LARGE SCALE GENOMIC DNA]</scope>
    <source>
        <strain evidence="3">ATCC 700492 / JCM 21426 / NBRC 103028 / MMB-1</strain>
    </source>
</reference>
<dbReference type="InterPro" id="IPR012807">
    <property type="entry name" value="Anti-sigma_ChrR"/>
</dbReference>
<dbReference type="AlphaFoldDB" id="F2JZI5"/>
<dbReference type="SUPFAM" id="SSF51182">
    <property type="entry name" value="RmlC-like cupins"/>
    <property type="match status" value="1"/>
</dbReference>